<dbReference type="GO" id="GO:0000422">
    <property type="term" value="P:autophagy of mitochondrion"/>
    <property type="evidence" value="ECO:0007669"/>
    <property type="project" value="TreeGrafter"/>
</dbReference>
<evidence type="ECO:0000256" key="8">
    <source>
        <dbReference type="SAM" id="MobiDB-lite"/>
    </source>
</evidence>
<feature type="region of interest" description="Disordered" evidence="8">
    <location>
        <begin position="338"/>
        <end position="372"/>
    </location>
</feature>
<dbReference type="GO" id="GO:0000045">
    <property type="term" value="P:autophagosome assembly"/>
    <property type="evidence" value="ECO:0007669"/>
    <property type="project" value="TreeGrafter"/>
</dbReference>
<dbReference type="Gene3D" id="3.30.200.20">
    <property type="entry name" value="Phosphorylase Kinase, domain 1"/>
    <property type="match status" value="1"/>
</dbReference>
<dbReference type="PANTHER" id="PTHR24348:SF22">
    <property type="entry name" value="NON-SPECIFIC SERINE_THREONINE PROTEIN KINASE"/>
    <property type="match status" value="1"/>
</dbReference>
<evidence type="ECO:0000256" key="3">
    <source>
        <dbReference type="ARBA" id="ARBA00022741"/>
    </source>
</evidence>
<dbReference type="OrthoDB" id="346907at2759"/>
<accession>A0A8E2DS04</accession>
<feature type="compositionally biased region" description="Pro residues" evidence="8">
    <location>
        <begin position="515"/>
        <end position="524"/>
    </location>
</feature>
<evidence type="ECO:0000256" key="6">
    <source>
        <dbReference type="ARBA" id="ARBA00030237"/>
    </source>
</evidence>
<keyword evidence="11" id="KW-1185">Reference proteome</keyword>
<keyword evidence="2" id="KW-0808">Transferase</keyword>
<dbReference type="PROSITE" id="PS00107">
    <property type="entry name" value="PROTEIN_KINASE_ATP"/>
    <property type="match status" value="1"/>
</dbReference>
<feature type="binding site" evidence="7">
    <location>
        <position position="63"/>
    </location>
    <ligand>
        <name>ATP</name>
        <dbReference type="ChEBI" id="CHEBI:30616"/>
    </ligand>
</feature>
<feature type="compositionally biased region" description="Pro residues" evidence="8">
    <location>
        <begin position="345"/>
        <end position="365"/>
    </location>
</feature>
<dbReference type="InterPro" id="IPR048941">
    <property type="entry name" value="ATG1-like_MIT2"/>
</dbReference>
<dbReference type="InterPro" id="IPR045269">
    <property type="entry name" value="Atg1-like"/>
</dbReference>
<dbReference type="InterPro" id="IPR017441">
    <property type="entry name" value="Protein_kinase_ATP_BS"/>
</dbReference>
<dbReference type="GO" id="GO:0034727">
    <property type="term" value="P:piecemeal microautophagy of the nucleus"/>
    <property type="evidence" value="ECO:0007669"/>
    <property type="project" value="TreeGrafter"/>
</dbReference>
<dbReference type="Proteomes" id="UP000250043">
    <property type="component" value="Unassembled WGS sequence"/>
</dbReference>
<dbReference type="InterPro" id="IPR000719">
    <property type="entry name" value="Prot_kinase_dom"/>
</dbReference>
<feature type="region of interest" description="Disordered" evidence="8">
    <location>
        <begin position="839"/>
        <end position="864"/>
    </location>
</feature>
<dbReference type="GO" id="GO:0010506">
    <property type="term" value="P:regulation of autophagy"/>
    <property type="evidence" value="ECO:0007669"/>
    <property type="project" value="InterPro"/>
</dbReference>
<dbReference type="GO" id="GO:0034045">
    <property type="term" value="C:phagophore assembly site membrane"/>
    <property type="evidence" value="ECO:0007669"/>
    <property type="project" value="TreeGrafter"/>
</dbReference>
<dbReference type="GO" id="GO:0004674">
    <property type="term" value="F:protein serine/threonine kinase activity"/>
    <property type="evidence" value="ECO:0007669"/>
    <property type="project" value="UniProtKB-EC"/>
</dbReference>
<dbReference type="InterPro" id="IPR008271">
    <property type="entry name" value="Ser/Thr_kinase_AS"/>
</dbReference>
<dbReference type="GO" id="GO:0042594">
    <property type="term" value="P:response to starvation"/>
    <property type="evidence" value="ECO:0007669"/>
    <property type="project" value="TreeGrafter"/>
</dbReference>
<feature type="region of interest" description="Disordered" evidence="8">
    <location>
        <begin position="395"/>
        <end position="438"/>
    </location>
</feature>
<dbReference type="GO" id="GO:0005776">
    <property type="term" value="C:autophagosome"/>
    <property type="evidence" value="ECO:0007669"/>
    <property type="project" value="TreeGrafter"/>
</dbReference>
<dbReference type="SMART" id="SM00220">
    <property type="entry name" value="S_TKc"/>
    <property type="match status" value="1"/>
</dbReference>
<feature type="region of interest" description="Disordered" evidence="8">
    <location>
        <begin position="476"/>
        <end position="541"/>
    </location>
</feature>
<dbReference type="PROSITE" id="PS00108">
    <property type="entry name" value="PROTEIN_KINASE_ST"/>
    <property type="match status" value="1"/>
</dbReference>
<organism evidence="10 11">
    <name type="scientific">Obba rivulosa</name>
    <dbReference type="NCBI Taxonomy" id="1052685"/>
    <lineage>
        <taxon>Eukaryota</taxon>
        <taxon>Fungi</taxon>
        <taxon>Dikarya</taxon>
        <taxon>Basidiomycota</taxon>
        <taxon>Agaricomycotina</taxon>
        <taxon>Agaricomycetes</taxon>
        <taxon>Polyporales</taxon>
        <taxon>Gelatoporiaceae</taxon>
        <taxon>Obba</taxon>
    </lineage>
</organism>
<feature type="compositionally biased region" description="Low complexity" evidence="8">
    <location>
        <begin position="1"/>
        <end position="13"/>
    </location>
</feature>
<dbReference type="Pfam" id="PF21127">
    <property type="entry name" value="ATG1-like_MIT2"/>
    <property type="match status" value="1"/>
</dbReference>
<evidence type="ECO:0000313" key="11">
    <source>
        <dbReference type="Proteomes" id="UP000250043"/>
    </source>
</evidence>
<feature type="domain" description="Protein kinase" evidence="9">
    <location>
        <begin position="34"/>
        <end position="339"/>
    </location>
</feature>
<evidence type="ECO:0000256" key="1">
    <source>
        <dbReference type="ARBA" id="ARBA00012513"/>
    </source>
</evidence>
<keyword evidence="3 7" id="KW-0547">Nucleotide-binding</keyword>
<dbReference type="FunFam" id="3.30.200.20:FF:000042">
    <property type="entry name" value="Aurora kinase A"/>
    <property type="match status" value="1"/>
</dbReference>
<dbReference type="GO" id="GO:0005829">
    <property type="term" value="C:cytosol"/>
    <property type="evidence" value="ECO:0007669"/>
    <property type="project" value="TreeGrafter"/>
</dbReference>
<feature type="region of interest" description="Disordered" evidence="8">
    <location>
        <begin position="553"/>
        <end position="574"/>
    </location>
</feature>
<dbReference type="Gene3D" id="1.10.510.10">
    <property type="entry name" value="Transferase(Phosphotransferase) domain 1"/>
    <property type="match status" value="1"/>
</dbReference>
<keyword evidence="4 10" id="KW-0418">Kinase</keyword>
<dbReference type="PROSITE" id="PS50011">
    <property type="entry name" value="PROTEIN_KINASE_DOM"/>
    <property type="match status" value="1"/>
</dbReference>
<evidence type="ECO:0000313" key="10">
    <source>
        <dbReference type="EMBL" id="OCH94636.1"/>
    </source>
</evidence>
<dbReference type="SUPFAM" id="SSF56112">
    <property type="entry name" value="Protein kinase-like (PK-like)"/>
    <property type="match status" value="1"/>
</dbReference>
<dbReference type="InterPro" id="IPR022708">
    <property type="entry name" value="Atg1-like_tMIT"/>
</dbReference>
<feature type="region of interest" description="Disordered" evidence="8">
    <location>
        <begin position="631"/>
        <end position="654"/>
    </location>
</feature>
<evidence type="ECO:0000256" key="4">
    <source>
        <dbReference type="ARBA" id="ARBA00022777"/>
    </source>
</evidence>
<dbReference type="GO" id="GO:0061709">
    <property type="term" value="P:reticulophagy"/>
    <property type="evidence" value="ECO:0007669"/>
    <property type="project" value="TreeGrafter"/>
</dbReference>
<dbReference type="EMBL" id="KV722342">
    <property type="protein sequence ID" value="OCH94636.1"/>
    <property type="molecule type" value="Genomic_DNA"/>
</dbReference>
<dbReference type="GO" id="GO:0005524">
    <property type="term" value="F:ATP binding"/>
    <property type="evidence" value="ECO:0007669"/>
    <property type="project" value="UniProtKB-UniRule"/>
</dbReference>
<reference evidence="10 11" key="1">
    <citation type="submission" date="2016-07" db="EMBL/GenBank/DDBJ databases">
        <title>Draft genome of the white-rot fungus Obba rivulosa 3A-2.</title>
        <authorList>
            <consortium name="DOE Joint Genome Institute"/>
            <person name="Miettinen O."/>
            <person name="Riley R."/>
            <person name="Acob R."/>
            <person name="Barry K."/>
            <person name="Cullen D."/>
            <person name="De Vries R."/>
            <person name="Hainaut M."/>
            <person name="Hatakka A."/>
            <person name="Henrissat B."/>
            <person name="Hilden K."/>
            <person name="Kuo R."/>
            <person name="Labutti K."/>
            <person name="Lipzen A."/>
            <person name="Makela M.R."/>
            <person name="Sandor L."/>
            <person name="Spatafora J.W."/>
            <person name="Grigoriev I.V."/>
            <person name="Hibbett D.S."/>
        </authorList>
    </citation>
    <scope>NUCLEOTIDE SEQUENCE [LARGE SCALE GENOMIC DNA]</scope>
    <source>
        <strain evidence="10 11">3A-2</strain>
    </source>
</reference>
<sequence>MPPSTAAATPPLAKRTTSATERPRRVEDEEVKPYVIVSDLGKGSFATVYRGYHEQTHQQVAIKTVNRAGLSPKLFDNLQGEIEILKTLSHRHITKLLDIVRAERNIYLIIEFCAGGDLSNYIKKRGRVEGLEYVPSPGAAPTYYQHPRTGGLDEIVVRSFLRQLARAIKFLRQRNLIHRDIKPQNLLLNPAAPDDLARGHPLGVPILKVADFGFARSLPQAMMAETLCGSPLYMAPEILRYEKYDAKADLWSVGAVLYEMAVGKPPFRAQNHIELIKKIDNSKGIKFPDEDPQVQARAAANGEELKPVPSDIKKLIRSLLKRLPAERCSFDDFFGSTAMQKSKFPRPPPEPPVDPYPLHEGPPPVPDHHKIIPPEVLDPKALIPPSRIHFRRRDEAGAVSGSPTASPNGATEFPRSPNGQGVSPRAQAKHLEAEASVIPGETEEDGLLRREYVLVGDTRAVEINRAVDEINAARRAKPLRDRRMPPTPLPPTDDAVGTDYPGMESSSPPKANTTFPPPPNPNAPPLSSSPSSIGSRTGSNPLTRALSIATKKLLGGTKPARTSPHYRDYMSSSPRRQQIITTRGLGLQAGERDPLEDEMLASLEELAQKTEVLTHWADEMYEYVKAVPQKPLPDPKNFKQREGEPERHAQRRKRADIEAEYNAMTCVALYMLLMSFAQKGVNKLVNYYEHLQMRDPDGECEVSEGFDEALSYFEHQFTKCHDRAALVKTWLPAQYTGPPTFLDQLVYDRALMLSRMAAKKELFDQATSPDECEKFYEESLWCLYALQDDLLQQDNPFVEEDRNTISTWIKRTKLRLVRCRNRMGMNDCDRLKDAQLDTNLTDVQREPHPWEPGGLDPPEPRPRP</sequence>
<feature type="region of interest" description="Disordered" evidence="8">
    <location>
        <begin position="1"/>
        <end position="26"/>
    </location>
</feature>
<protein>
    <recommendedName>
        <fullName evidence="1">non-specific serine/threonine protein kinase</fullName>
        <ecNumber evidence="1">2.7.11.1</ecNumber>
    </recommendedName>
    <alternativeName>
        <fullName evidence="6">Autophagy-related protein 1</fullName>
    </alternativeName>
</protein>
<keyword evidence="5 7" id="KW-0067">ATP-binding</keyword>
<dbReference type="Pfam" id="PF00069">
    <property type="entry name" value="Pkinase"/>
    <property type="match status" value="1"/>
</dbReference>
<evidence type="ECO:0000259" key="9">
    <source>
        <dbReference type="PROSITE" id="PS50011"/>
    </source>
</evidence>
<name>A0A8E2DS04_9APHY</name>
<proteinExistence type="predicted"/>
<dbReference type="AlphaFoldDB" id="A0A8E2DS04"/>
<dbReference type="InterPro" id="IPR011009">
    <property type="entry name" value="Kinase-like_dom_sf"/>
</dbReference>
<feature type="compositionally biased region" description="Basic and acidic residues" evidence="8">
    <location>
        <begin position="636"/>
        <end position="648"/>
    </location>
</feature>
<dbReference type="Pfam" id="PF12063">
    <property type="entry name" value="ATG1-like_MIT1"/>
    <property type="match status" value="1"/>
</dbReference>
<dbReference type="EC" id="2.7.11.1" evidence="1"/>
<dbReference type="PANTHER" id="PTHR24348">
    <property type="entry name" value="SERINE/THREONINE-PROTEIN KINASE UNC-51-RELATED"/>
    <property type="match status" value="1"/>
</dbReference>
<evidence type="ECO:0000256" key="5">
    <source>
        <dbReference type="ARBA" id="ARBA00022840"/>
    </source>
</evidence>
<gene>
    <name evidence="10" type="ORF">OBBRIDRAFT_769403</name>
</gene>
<evidence type="ECO:0000256" key="7">
    <source>
        <dbReference type="PROSITE-ProRule" id="PRU10141"/>
    </source>
</evidence>
<evidence type="ECO:0000256" key="2">
    <source>
        <dbReference type="ARBA" id="ARBA00022679"/>
    </source>
</evidence>